<dbReference type="AlphaFoldDB" id="K9D2H7"/>
<dbReference type="HOGENOM" id="CLU_2208912_0_0_9"/>
<protein>
    <submittedName>
        <fullName evidence="1">Uncharacterized protein</fullName>
    </submittedName>
</protein>
<proteinExistence type="predicted"/>
<accession>K9D2H7</accession>
<organism evidence="1 2">
    <name type="scientific">Veillonella seminalis ACS-216-V-Col6b</name>
    <dbReference type="NCBI Taxonomy" id="883156"/>
    <lineage>
        <taxon>Bacteria</taxon>
        <taxon>Bacillati</taxon>
        <taxon>Bacillota</taxon>
        <taxon>Negativicutes</taxon>
        <taxon>Veillonellales</taxon>
        <taxon>Veillonellaceae</taxon>
        <taxon>Veillonella</taxon>
    </lineage>
</organism>
<comment type="caution">
    <text evidence="1">The sequence shown here is derived from an EMBL/GenBank/DDBJ whole genome shotgun (WGS) entry which is preliminary data.</text>
</comment>
<dbReference type="Proteomes" id="UP000009891">
    <property type="component" value="Unassembled WGS sequence"/>
</dbReference>
<evidence type="ECO:0000313" key="2">
    <source>
        <dbReference type="Proteomes" id="UP000009891"/>
    </source>
</evidence>
<dbReference type="STRING" id="883156.HMPREF9282_00561"/>
<reference evidence="1 2" key="1">
    <citation type="submission" date="2012-09" db="EMBL/GenBank/DDBJ databases">
        <title>The Genome Sequence of Veillonella ratti ACS-216-V-COL6B.</title>
        <authorList>
            <consortium name="The Broad Institute Genome Sequencing Platform"/>
            <person name="Earl A."/>
            <person name="Ward D."/>
            <person name="Feldgarden M."/>
            <person name="Gevers D."/>
            <person name="Saerens B."/>
            <person name="Vaneechoutte M."/>
            <person name="Walker B."/>
            <person name="Young S.K."/>
            <person name="Zeng Q."/>
            <person name="Gargeya S."/>
            <person name="Fitzgerald M."/>
            <person name="Haas B."/>
            <person name="Abouelleil A."/>
            <person name="Alvarado L."/>
            <person name="Arachchi H.M."/>
            <person name="Berlin A."/>
            <person name="Chapman S.B."/>
            <person name="Goldberg J."/>
            <person name="Griggs A."/>
            <person name="Gujja S."/>
            <person name="Hansen M."/>
            <person name="Howarth C."/>
            <person name="Imamovic A."/>
            <person name="Larimer J."/>
            <person name="McCowen C."/>
            <person name="Montmayeur A."/>
            <person name="Murphy C."/>
            <person name="Neiman D."/>
            <person name="Pearson M."/>
            <person name="Priest M."/>
            <person name="Roberts A."/>
            <person name="Saif S."/>
            <person name="Shea T."/>
            <person name="Sisk P."/>
            <person name="Sykes S."/>
            <person name="Wortman J."/>
            <person name="Nusbaum C."/>
            <person name="Birren B."/>
        </authorList>
    </citation>
    <scope>NUCLEOTIDE SEQUENCE [LARGE SCALE GENOMIC DNA]</scope>
    <source>
        <strain evidence="1 2">ACS-216-V-Col6b</strain>
    </source>
</reference>
<evidence type="ECO:0000313" key="1">
    <source>
        <dbReference type="EMBL" id="EKU78764.1"/>
    </source>
</evidence>
<dbReference type="EMBL" id="AHAF01000003">
    <property type="protein sequence ID" value="EKU78764.1"/>
    <property type="molecule type" value="Genomic_DNA"/>
</dbReference>
<gene>
    <name evidence="1" type="ORF">HMPREF9282_00561</name>
</gene>
<name>K9D2H7_9FIRM</name>
<keyword evidence="2" id="KW-1185">Reference proteome</keyword>
<sequence>MLQSTLLVLRGECMFYLFNKNGSCIVSSEYPLEANENNQLIISDIEYNPWEIELVDGIIQKKVIPEPEEPPLVVEDEYEIDERSVDILSAIAELSEAILELQGGNDL</sequence>